<dbReference type="Proteomes" id="UP000198651">
    <property type="component" value="Chromosome I"/>
</dbReference>
<dbReference type="OrthoDB" id="9883550at2"/>
<dbReference type="RefSeq" id="WP_092490584.1">
    <property type="nucleotide sequence ID" value="NZ_LN906597.1"/>
</dbReference>
<organism evidence="1 2">
    <name type="scientific">Candidatus Ichthyocystis hellenicum</name>
    <dbReference type="NCBI Taxonomy" id="1561003"/>
    <lineage>
        <taxon>Bacteria</taxon>
        <taxon>Pseudomonadati</taxon>
        <taxon>Pseudomonadota</taxon>
        <taxon>Betaproteobacteria</taxon>
        <taxon>Burkholderiales</taxon>
        <taxon>Candidatus Ichthyocystis</taxon>
    </lineage>
</organism>
<keyword evidence="2" id="KW-1185">Reference proteome</keyword>
<evidence type="ECO:0000313" key="2">
    <source>
        <dbReference type="Proteomes" id="UP000198651"/>
    </source>
</evidence>
<reference evidence="2" key="1">
    <citation type="submission" date="2015-11" db="EMBL/GenBank/DDBJ databases">
        <authorList>
            <person name="Seth-Smith H.M.B."/>
        </authorList>
    </citation>
    <scope>NUCLEOTIDE SEQUENCE [LARGE SCALE GENOMIC DNA]</scope>
    <source>
        <strain evidence="2">2013Ark11</strain>
    </source>
</reference>
<evidence type="ECO:0000313" key="1">
    <source>
        <dbReference type="EMBL" id="CUT18037.1"/>
    </source>
</evidence>
<accession>A0A0S4M2N9</accession>
<gene>
    <name evidence="1" type="ORF">Ark11_1229</name>
</gene>
<dbReference type="EMBL" id="LN906597">
    <property type="protein sequence ID" value="CUT18037.1"/>
    <property type="molecule type" value="Genomic_DNA"/>
</dbReference>
<protein>
    <submittedName>
        <fullName evidence="1">Putative coiled coil protein</fullName>
    </submittedName>
</protein>
<dbReference type="AlphaFoldDB" id="A0A0S4M2N9"/>
<name>A0A0S4M2N9_9BURK</name>
<sequence>MDNITLVSSSSASAYSVDNDYIEHALIDIDTNTKLLLRGDSCEGYHEDHTEISSYISLSFSDLEFLDDVAKVKKYIPLIYVNRIIRLVPVVKKICIRIDNSLKVLISRNYHIFSSGEKVCCSLYRRNKFTEYLSVLEKYYCMVYRYRSNLSYFCESLFRFRVFDGHNELLLEKYMDEILSFEKVLEKLRTDICSTPTIYEVDGDD</sequence>
<proteinExistence type="predicted"/>